<protein>
    <submittedName>
        <fullName evidence="1">Uncharacterized protein</fullName>
    </submittedName>
</protein>
<reference evidence="1" key="1">
    <citation type="submission" date="2022-04" db="EMBL/GenBank/DDBJ databases">
        <title>Genome of the entomopathogenic fungus Entomophthora muscae.</title>
        <authorList>
            <person name="Elya C."/>
            <person name="Lovett B.R."/>
            <person name="Lee E."/>
            <person name="Macias A.M."/>
            <person name="Hajek A.E."/>
            <person name="De Bivort B.L."/>
            <person name="Kasson M.T."/>
            <person name="De Fine Licht H.H."/>
            <person name="Stajich J.E."/>
        </authorList>
    </citation>
    <scope>NUCLEOTIDE SEQUENCE</scope>
    <source>
        <strain evidence="1">Berkeley</strain>
    </source>
</reference>
<name>A0ACC2SBU4_9FUNG</name>
<comment type="caution">
    <text evidence="1">The sequence shown here is derived from an EMBL/GenBank/DDBJ whole genome shotgun (WGS) entry which is preliminary data.</text>
</comment>
<sequence>EARYTDSGEHEVPEVSSTRLAPPGSRKGAPVPSIEDFPYSSFSKTQFRSFVRSRSYRFPARAKNKLQILPPDLQSNYLGNKPQRYAYMTSEHSRFSIRTTRPVLLLVAYPADTFLRHGSTTAIVAIALIAHQSKIQQEDRWVIYPPEQLIIQYPMPHTARSFTASSLHVTEPYNHVLPPPPPPTSAYHPYPAAPPSHATLILELTLGLDLCTH</sequence>
<accession>A0ACC2SBU4</accession>
<evidence type="ECO:0000313" key="2">
    <source>
        <dbReference type="Proteomes" id="UP001165960"/>
    </source>
</evidence>
<organism evidence="1 2">
    <name type="scientific">Entomophthora muscae</name>
    <dbReference type="NCBI Taxonomy" id="34485"/>
    <lineage>
        <taxon>Eukaryota</taxon>
        <taxon>Fungi</taxon>
        <taxon>Fungi incertae sedis</taxon>
        <taxon>Zoopagomycota</taxon>
        <taxon>Entomophthoromycotina</taxon>
        <taxon>Entomophthoromycetes</taxon>
        <taxon>Entomophthorales</taxon>
        <taxon>Entomophthoraceae</taxon>
        <taxon>Entomophthora</taxon>
    </lineage>
</organism>
<keyword evidence="2" id="KW-1185">Reference proteome</keyword>
<evidence type="ECO:0000313" key="1">
    <source>
        <dbReference type="EMBL" id="KAJ9059642.1"/>
    </source>
</evidence>
<dbReference type="EMBL" id="QTSX02005625">
    <property type="protein sequence ID" value="KAJ9059642.1"/>
    <property type="molecule type" value="Genomic_DNA"/>
</dbReference>
<proteinExistence type="predicted"/>
<gene>
    <name evidence="1" type="ORF">DSO57_1039410</name>
</gene>
<feature type="non-terminal residue" evidence="1">
    <location>
        <position position="1"/>
    </location>
</feature>
<dbReference type="Proteomes" id="UP001165960">
    <property type="component" value="Unassembled WGS sequence"/>
</dbReference>